<dbReference type="EMBL" id="ML978066">
    <property type="protein sequence ID" value="KAF2020888.1"/>
    <property type="molecule type" value="Genomic_DNA"/>
</dbReference>
<comment type="subcellular location">
    <subcellularLocation>
        <location evidence="1">Membrane</location>
        <topology evidence="1">Multi-pass membrane protein</topology>
    </subcellularLocation>
</comment>
<evidence type="ECO:0000256" key="4">
    <source>
        <dbReference type="ARBA" id="ARBA00023136"/>
    </source>
</evidence>
<evidence type="ECO:0000313" key="7">
    <source>
        <dbReference type="Proteomes" id="UP000799778"/>
    </source>
</evidence>
<keyword evidence="4 5" id="KW-0472">Membrane</keyword>
<dbReference type="GO" id="GO:0022857">
    <property type="term" value="F:transmembrane transporter activity"/>
    <property type="evidence" value="ECO:0007669"/>
    <property type="project" value="InterPro"/>
</dbReference>
<accession>A0A6A5Y5V8</accession>
<feature type="transmembrane region" description="Helical" evidence="5">
    <location>
        <begin position="363"/>
        <end position="384"/>
    </location>
</feature>
<feature type="transmembrane region" description="Helical" evidence="5">
    <location>
        <begin position="228"/>
        <end position="251"/>
    </location>
</feature>
<dbReference type="GO" id="GO:0005886">
    <property type="term" value="C:plasma membrane"/>
    <property type="evidence" value="ECO:0007669"/>
    <property type="project" value="TreeGrafter"/>
</dbReference>
<sequence length="519" mass="57717">MVFILGLLRSTFDVLTPYVMSNFNKHALSATTNIIANIVSGIIKLPYAKLLDCWGRPQGFTLIVLFTTLGTILMATCQNVAMYCAAQVFFYVGYYGIQFSLVLFIADSSPGKNRALMFGIIWSPSLISIWASGPLATSILKSLTFEWGFGICCIVILVVCAPVIALLFKFHGTESKSNAAQQPETERRLRSTITYYLREFDVIGLLILSTGLSLLILPLSIYSYQPDGWRSALVICFFLFGGLLVIAFALYEAYLAPSSFLPWTLMKHPTVLWTNIMAASLYTSEFISSAYIYSMLIVVFDQTTTQAAYIKNIYYIGSSFWTLVLGLALRYHGRIKIWTLVLGIPFFILGQGMMIAFKPSFTPLSLMIVCKILIAFGGGTMYPIEQMTLMAVSQKHTAALLAVESVVVDIGKSAGSAIATAIWTAMFRQKLSVYLPIDEQDMVDKIYGSLDVQASYRPGSVARDAINHAYLDTQHLIFIVATALLAVTWISVTFWEDIDVTAEDEHEETEEDVQHRNEV</sequence>
<organism evidence="6 7">
    <name type="scientific">Aaosphaeria arxii CBS 175.79</name>
    <dbReference type="NCBI Taxonomy" id="1450172"/>
    <lineage>
        <taxon>Eukaryota</taxon>
        <taxon>Fungi</taxon>
        <taxon>Dikarya</taxon>
        <taxon>Ascomycota</taxon>
        <taxon>Pezizomycotina</taxon>
        <taxon>Dothideomycetes</taxon>
        <taxon>Pleosporomycetidae</taxon>
        <taxon>Pleosporales</taxon>
        <taxon>Pleosporales incertae sedis</taxon>
        <taxon>Aaosphaeria</taxon>
    </lineage>
</organism>
<feature type="transmembrane region" description="Helical" evidence="5">
    <location>
        <begin position="476"/>
        <end position="495"/>
    </location>
</feature>
<dbReference type="Gene3D" id="1.20.1250.20">
    <property type="entry name" value="MFS general substrate transporter like domains"/>
    <property type="match status" value="2"/>
</dbReference>
<keyword evidence="2 5" id="KW-0812">Transmembrane</keyword>
<dbReference type="InterPro" id="IPR011701">
    <property type="entry name" value="MFS"/>
</dbReference>
<keyword evidence="3 5" id="KW-1133">Transmembrane helix</keyword>
<feature type="transmembrane region" description="Helical" evidence="5">
    <location>
        <begin position="88"/>
        <end position="106"/>
    </location>
</feature>
<evidence type="ECO:0000256" key="2">
    <source>
        <dbReference type="ARBA" id="ARBA00022692"/>
    </source>
</evidence>
<feature type="transmembrane region" description="Helical" evidence="5">
    <location>
        <begin position="147"/>
        <end position="168"/>
    </location>
</feature>
<dbReference type="Proteomes" id="UP000799778">
    <property type="component" value="Unassembled WGS sequence"/>
</dbReference>
<dbReference type="RefSeq" id="XP_033389227.1">
    <property type="nucleotide sequence ID" value="XM_033525612.1"/>
</dbReference>
<feature type="transmembrane region" description="Helical" evidence="5">
    <location>
        <begin position="115"/>
        <end position="135"/>
    </location>
</feature>
<feature type="transmembrane region" description="Helical" evidence="5">
    <location>
        <begin position="272"/>
        <end position="293"/>
    </location>
</feature>
<feature type="transmembrane region" description="Helical" evidence="5">
    <location>
        <begin position="338"/>
        <end position="357"/>
    </location>
</feature>
<reference evidence="6" key="1">
    <citation type="journal article" date="2020" name="Stud. Mycol.">
        <title>101 Dothideomycetes genomes: a test case for predicting lifestyles and emergence of pathogens.</title>
        <authorList>
            <person name="Haridas S."/>
            <person name="Albert R."/>
            <person name="Binder M."/>
            <person name="Bloem J."/>
            <person name="Labutti K."/>
            <person name="Salamov A."/>
            <person name="Andreopoulos B."/>
            <person name="Baker S."/>
            <person name="Barry K."/>
            <person name="Bills G."/>
            <person name="Bluhm B."/>
            <person name="Cannon C."/>
            <person name="Castanera R."/>
            <person name="Culley D."/>
            <person name="Daum C."/>
            <person name="Ezra D."/>
            <person name="Gonzalez J."/>
            <person name="Henrissat B."/>
            <person name="Kuo A."/>
            <person name="Liang C."/>
            <person name="Lipzen A."/>
            <person name="Lutzoni F."/>
            <person name="Magnuson J."/>
            <person name="Mondo S."/>
            <person name="Nolan M."/>
            <person name="Ohm R."/>
            <person name="Pangilinan J."/>
            <person name="Park H.-J."/>
            <person name="Ramirez L."/>
            <person name="Alfaro M."/>
            <person name="Sun H."/>
            <person name="Tritt A."/>
            <person name="Yoshinaga Y."/>
            <person name="Zwiers L.-H."/>
            <person name="Turgeon B."/>
            <person name="Goodwin S."/>
            <person name="Spatafora J."/>
            <person name="Crous P."/>
            <person name="Grigoriev I."/>
        </authorList>
    </citation>
    <scope>NUCLEOTIDE SEQUENCE</scope>
    <source>
        <strain evidence="6">CBS 175.79</strain>
    </source>
</reference>
<evidence type="ECO:0000256" key="1">
    <source>
        <dbReference type="ARBA" id="ARBA00004141"/>
    </source>
</evidence>
<dbReference type="InterPro" id="IPR036259">
    <property type="entry name" value="MFS_trans_sf"/>
</dbReference>
<dbReference type="AlphaFoldDB" id="A0A6A5Y5V8"/>
<evidence type="ECO:0000256" key="5">
    <source>
        <dbReference type="SAM" id="Phobius"/>
    </source>
</evidence>
<dbReference type="SUPFAM" id="SSF103473">
    <property type="entry name" value="MFS general substrate transporter"/>
    <property type="match status" value="2"/>
</dbReference>
<dbReference type="OrthoDB" id="4078873at2759"/>
<feature type="transmembrane region" description="Helical" evidence="5">
    <location>
        <begin position="27"/>
        <end position="47"/>
    </location>
</feature>
<feature type="transmembrane region" description="Helical" evidence="5">
    <location>
        <begin position="59"/>
        <end position="82"/>
    </location>
</feature>
<dbReference type="PANTHER" id="PTHR23501:SF3">
    <property type="entry name" value="MAJOR FACILITATOR SUPERFAMILY (MFS) PROFILE DOMAIN-CONTAINING PROTEIN"/>
    <property type="match status" value="1"/>
</dbReference>
<feature type="transmembrane region" description="Helical" evidence="5">
    <location>
        <begin position="313"/>
        <end position="331"/>
    </location>
</feature>
<keyword evidence="7" id="KW-1185">Reference proteome</keyword>
<dbReference type="GeneID" id="54283009"/>
<evidence type="ECO:0000256" key="3">
    <source>
        <dbReference type="ARBA" id="ARBA00022989"/>
    </source>
</evidence>
<name>A0A6A5Y5V8_9PLEO</name>
<evidence type="ECO:0000313" key="6">
    <source>
        <dbReference type="EMBL" id="KAF2020888.1"/>
    </source>
</evidence>
<gene>
    <name evidence="6" type="ORF">BU24DRAFT_403953</name>
</gene>
<dbReference type="PANTHER" id="PTHR23501">
    <property type="entry name" value="MAJOR FACILITATOR SUPERFAMILY"/>
    <property type="match status" value="1"/>
</dbReference>
<protein>
    <submittedName>
        <fullName evidence="6">MFS general substrate transporter</fullName>
    </submittedName>
</protein>
<feature type="transmembrane region" description="Helical" evidence="5">
    <location>
        <begin position="200"/>
        <end position="222"/>
    </location>
</feature>
<proteinExistence type="predicted"/>
<dbReference type="Pfam" id="PF07690">
    <property type="entry name" value="MFS_1"/>
    <property type="match status" value="1"/>
</dbReference>